<dbReference type="OrthoDB" id="495674at2"/>
<protein>
    <submittedName>
        <fullName evidence="5">PDZ domain-containing protein</fullName>
    </submittedName>
</protein>
<dbReference type="GO" id="GO:0006508">
    <property type="term" value="P:proteolysis"/>
    <property type="evidence" value="ECO:0007669"/>
    <property type="project" value="UniProtKB-KW"/>
</dbReference>
<dbReference type="SMART" id="SM00228">
    <property type="entry name" value="PDZ"/>
    <property type="match status" value="1"/>
</dbReference>
<keyword evidence="3" id="KW-0378">Hydrolase</keyword>
<proteinExistence type="inferred from homology"/>
<dbReference type="SUPFAM" id="SSF50156">
    <property type="entry name" value="PDZ domain-like"/>
    <property type="match status" value="1"/>
</dbReference>
<dbReference type="Pfam" id="PF13365">
    <property type="entry name" value="Trypsin_2"/>
    <property type="match status" value="1"/>
</dbReference>
<dbReference type="EMBL" id="RCBY01000075">
    <property type="protein sequence ID" value="RQH42255.1"/>
    <property type="molecule type" value="Genomic_DNA"/>
</dbReference>
<evidence type="ECO:0000313" key="6">
    <source>
        <dbReference type="Proteomes" id="UP000269154"/>
    </source>
</evidence>
<dbReference type="InterPro" id="IPR009003">
    <property type="entry name" value="Peptidase_S1_PA"/>
</dbReference>
<feature type="domain" description="PDZ" evidence="4">
    <location>
        <begin position="294"/>
        <end position="393"/>
    </location>
</feature>
<organism evidence="5 6">
    <name type="scientific">Okeania hirsuta</name>
    <dbReference type="NCBI Taxonomy" id="1458930"/>
    <lineage>
        <taxon>Bacteria</taxon>
        <taxon>Bacillati</taxon>
        <taxon>Cyanobacteriota</taxon>
        <taxon>Cyanophyceae</taxon>
        <taxon>Oscillatoriophycideae</taxon>
        <taxon>Oscillatoriales</taxon>
        <taxon>Microcoleaceae</taxon>
        <taxon>Okeania</taxon>
    </lineage>
</organism>
<dbReference type="InterPro" id="IPR048172">
    <property type="entry name" value="HhoA_HhoB_HtrA-like"/>
</dbReference>
<dbReference type="NCBIfam" id="NF041521">
    <property type="entry name" value="HhoA_HhoB_HtrA"/>
    <property type="match status" value="1"/>
</dbReference>
<dbReference type="Proteomes" id="UP000269154">
    <property type="component" value="Unassembled WGS sequence"/>
</dbReference>
<dbReference type="PROSITE" id="PS50106">
    <property type="entry name" value="PDZ"/>
    <property type="match status" value="1"/>
</dbReference>
<dbReference type="RefSeq" id="WP_124146643.1">
    <property type="nucleotide sequence ID" value="NZ_CAWOKI010000183.1"/>
</dbReference>
<keyword evidence="2" id="KW-0645">Protease</keyword>
<evidence type="ECO:0000256" key="2">
    <source>
        <dbReference type="ARBA" id="ARBA00022670"/>
    </source>
</evidence>
<dbReference type="InterPro" id="IPR043504">
    <property type="entry name" value="Peptidase_S1_PA_chymotrypsin"/>
</dbReference>
<accession>A0A3N6PTM4</accession>
<comment type="caution">
    <text evidence="5">The sequence shown here is derived from an EMBL/GenBank/DDBJ whole genome shotgun (WGS) entry which is preliminary data.</text>
</comment>
<evidence type="ECO:0000256" key="1">
    <source>
        <dbReference type="ARBA" id="ARBA00010541"/>
    </source>
</evidence>
<dbReference type="InterPro" id="IPR001478">
    <property type="entry name" value="PDZ"/>
</dbReference>
<dbReference type="SUPFAM" id="SSF50494">
    <property type="entry name" value="Trypsin-like serine proteases"/>
    <property type="match status" value="1"/>
</dbReference>
<dbReference type="Gene3D" id="2.30.42.10">
    <property type="match status" value="1"/>
</dbReference>
<dbReference type="InterPro" id="IPR036034">
    <property type="entry name" value="PDZ_sf"/>
</dbReference>
<evidence type="ECO:0000259" key="4">
    <source>
        <dbReference type="PROSITE" id="PS50106"/>
    </source>
</evidence>
<evidence type="ECO:0000256" key="3">
    <source>
        <dbReference type="ARBA" id="ARBA00022801"/>
    </source>
</evidence>
<gene>
    <name evidence="5" type="ORF">D5R40_14785</name>
</gene>
<comment type="similarity">
    <text evidence="1">Belongs to the peptidase S1C family.</text>
</comment>
<dbReference type="PRINTS" id="PR00834">
    <property type="entry name" value="PROTEASES2C"/>
</dbReference>
<dbReference type="GO" id="GO:0004252">
    <property type="term" value="F:serine-type endopeptidase activity"/>
    <property type="evidence" value="ECO:0007669"/>
    <property type="project" value="InterPro"/>
</dbReference>
<evidence type="ECO:0000313" key="5">
    <source>
        <dbReference type="EMBL" id="RQH42255.1"/>
    </source>
</evidence>
<dbReference type="Pfam" id="PF13180">
    <property type="entry name" value="PDZ_2"/>
    <property type="match status" value="1"/>
</dbReference>
<dbReference type="InterPro" id="IPR001940">
    <property type="entry name" value="Peptidase_S1C"/>
</dbReference>
<dbReference type="PANTHER" id="PTHR22939">
    <property type="entry name" value="SERINE PROTEASE FAMILY S1C HTRA-RELATED"/>
    <property type="match status" value="1"/>
</dbReference>
<reference evidence="5 6" key="1">
    <citation type="journal article" date="2018" name="ACS Chem. Biol.">
        <title>Ketoreductase domain dysfunction expands chemodiversity: malyngamide biosynthesis in the cyanobacterium Okeania hirsuta.</title>
        <authorList>
            <person name="Moss N.A."/>
            <person name="Leao T."/>
            <person name="Rankin M."/>
            <person name="McCullough T.M."/>
            <person name="Qu P."/>
            <person name="Korobeynikov A."/>
            <person name="Smith J.L."/>
            <person name="Gerwick L."/>
            <person name="Gerwick W.H."/>
        </authorList>
    </citation>
    <scope>NUCLEOTIDE SEQUENCE [LARGE SCALE GENOMIC DNA]</scope>
    <source>
        <strain evidence="5 6">PAB10Feb10-1</strain>
    </source>
</reference>
<name>A0A3N6PTM4_9CYAN</name>
<sequence>MKRTTDKVFWQQPLTYLLILAGAGGALLGQRIIFPQTTSSSENSTQIVQSSSNNYGIPNSENSNWLPVRAPISNGNFIVDAVQKVGPAVVRINASRTFSQRPNMFGRGIPEDFYGYEPPSRSGPVERGTGSGFIISSDGNILTNAHVVEGSTTVEVVLKDGRRLQGRVLGTDSITDVAVIKIDANNLPSVTVGDSNNLQPGEWAIAIGNPLGLDNSVTVGIISATGRSSSDVGVPDKRVGFIQTDAAINPGNSGGPLLNQNGEVVGINTAIIDGAQGLGFAIPINNAQQIAQQLIKGGKAEHAYLGIAMQTLTPELRQELNRNLSTNVRLFSDQGVLIMQVVPGSPADRSGLQPGDIIQRIDNQTITESENVQQIVQNKTVGSLLDLEVNRNGQNLSFQLRTGNLPSRLRG</sequence>
<dbReference type="PANTHER" id="PTHR22939:SF129">
    <property type="entry name" value="SERINE PROTEASE HTRA2, MITOCHONDRIAL"/>
    <property type="match status" value="1"/>
</dbReference>
<dbReference type="Gene3D" id="2.40.10.10">
    <property type="entry name" value="Trypsin-like serine proteases"/>
    <property type="match status" value="2"/>
</dbReference>
<dbReference type="AlphaFoldDB" id="A0A3N6PTM4"/>
<keyword evidence="6" id="KW-1185">Reference proteome</keyword>